<dbReference type="InterPro" id="IPR004827">
    <property type="entry name" value="bZIP"/>
</dbReference>
<reference evidence="14" key="1">
    <citation type="submission" date="2022-05" db="EMBL/GenBank/DDBJ databases">
        <title>The Musa troglodytarum L. genome provides insights into the mechanism of non-climacteric behaviour and enrichment of carotenoids.</title>
        <authorList>
            <person name="Wang J."/>
        </authorList>
    </citation>
    <scope>NUCLEOTIDE SEQUENCE</scope>
    <source>
        <tissue evidence="14">Leaf</tissue>
    </source>
</reference>
<keyword evidence="4" id="KW-0805">Transcription regulation</keyword>
<dbReference type="Pfam" id="PF00170">
    <property type="entry name" value="bZIP_1"/>
    <property type="match status" value="1"/>
</dbReference>
<evidence type="ECO:0000256" key="12">
    <source>
        <dbReference type="SAM" id="MobiDB-lite"/>
    </source>
</evidence>
<feature type="domain" description="BZIP" evidence="13">
    <location>
        <begin position="183"/>
        <end position="246"/>
    </location>
</feature>
<dbReference type="GO" id="GO:0010218">
    <property type="term" value="P:response to far red light"/>
    <property type="evidence" value="ECO:0007669"/>
    <property type="project" value="TreeGrafter"/>
</dbReference>
<feature type="region of interest" description="Disordered" evidence="12">
    <location>
        <begin position="1"/>
        <end position="21"/>
    </location>
</feature>
<keyword evidence="11" id="KW-0175">Coiled coil</keyword>
<dbReference type="GO" id="GO:0009585">
    <property type="term" value="P:red, far-red light phototransduction"/>
    <property type="evidence" value="ECO:0007669"/>
    <property type="project" value="UniProtKB-KW"/>
</dbReference>
<keyword evidence="15" id="KW-1185">Reference proteome</keyword>
<evidence type="ECO:0000256" key="4">
    <source>
        <dbReference type="ARBA" id="ARBA00023015"/>
    </source>
</evidence>
<feature type="compositionally biased region" description="Basic residues" evidence="12">
    <location>
        <begin position="86"/>
        <end position="101"/>
    </location>
</feature>
<evidence type="ECO:0000256" key="11">
    <source>
        <dbReference type="SAM" id="Coils"/>
    </source>
</evidence>
<dbReference type="PROSITE" id="PS00036">
    <property type="entry name" value="BZIP_BASIC"/>
    <property type="match status" value="1"/>
</dbReference>
<evidence type="ECO:0000256" key="1">
    <source>
        <dbReference type="ARBA" id="ARBA00004123"/>
    </source>
</evidence>
<dbReference type="GO" id="GO:0005634">
    <property type="term" value="C:nucleus"/>
    <property type="evidence" value="ECO:0007669"/>
    <property type="project" value="UniProtKB-SubCell"/>
</dbReference>
<dbReference type="OrthoDB" id="674948at2759"/>
<evidence type="ECO:0000256" key="8">
    <source>
        <dbReference type="ARBA" id="ARBA00023242"/>
    </source>
</evidence>
<proteinExistence type="inferred from homology"/>
<dbReference type="GO" id="GO:0003677">
    <property type="term" value="F:DNA binding"/>
    <property type="evidence" value="ECO:0007669"/>
    <property type="project" value="UniProtKB-KW"/>
</dbReference>
<feature type="region of interest" description="Disordered" evidence="12">
    <location>
        <begin position="243"/>
        <end position="262"/>
    </location>
</feature>
<evidence type="ECO:0000256" key="10">
    <source>
        <dbReference type="ARBA" id="ARBA00084091"/>
    </source>
</evidence>
<feature type="coiled-coil region" evidence="11">
    <location>
        <begin position="197"/>
        <end position="242"/>
    </location>
</feature>
<evidence type="ECO:0000256" key="2">
    <source>
        <dbReference type="ARBA" id="ARBA00007163"/>
    </source>
</evidence>
<dbReference type="GO" id="GO:0010099">
    <property type="term" value="P:regulation of photomorphogenesis"/>
    <property type="evidence" value="ECO:0007669"/>
    <property type="project" value="TreeGrafter"/>
</dbReference>
<dbReference type="CDD" id="cd14704">
    <property type="entry name" value="bZIP_HY5-like"/>
    <property type="match status" value="1"/>
</dbReference>
<dbReference type="AlphaFoldDB" id="A0A9E7FS74"/>
<name>A0A9E7FS74_9LILI</name>
<dbReference type="GO" id="GO:0045944">
    <property type="term" value="P:positive regulation of transcription by RNA polymerase II"/>
    <property type="evidence" value="ECO:0007669"/>
    <property type="project" value="InterPro"/>
</dbReference>
<dbReference type="FunFam" id="1.20.5.490:FF:000004">
    <property type="entry name" value="Transcription factor HY5"/>
    <property type="match status" value="1"/>
</dbReference>
<comment type="similarity">
    <text evidence="2">Belongs to the bZIP family.</text>
</comment>
<dbReference type="SMART" id="SM00338">
    <property type="entry name" value="BRLZ"/>
    <property type="match status" value="1"/>
</dbReference>
<comment type="subcellular location">
    <subcellularLocation>
        <location evidence="1">Nucleus</location>
    </subcellularLocation>
</comment>
<dbReference type="GO" id="GO:0000981">
    <property type="term" value="F:DNA-binding transcription factor activity, RNA polymerase II-specific"/>
    <property type="evidence" value="ECO:0007669"/>
    <property type="project" value="InterPro"/>
</dbReference>
<dbReference type="EMBL" id="CP097507">
    <property type="protein sequence ID" value="URE01966.1"/>
    <property type="molecule type" value="Genomic_DNA"/>
</dbReference>
<evidence type="ECO:0000256" key="6">
    <source>
        <dbReference type="ARBA" id="ARBA00023159"/>
    </source>
</evidence>
<gene>
    <name evidence="14" type="ORF">MUK42_20505</name>
</gene>
<sequence>MIRRRSDRSQASTLPSPAPSDSWLRSWLLLPPRSPADDQPIPSHSTVAAASLNPQTSGYGQLYVDIIVSGRSSSHASLLFLSQPERRRRRRKHRRRHKGRGSRMLQEQATSSLPSSSERSSSSAPQMEIKEGMESDEDARRVPEFGLDLAGPSSSERGPGSAVGPDQARVGQRRTGRSPADKEHKRLKRLLRNRVSAQQARERKKAYLNDLEAKVKDLEAKNSELEERMSTLQNENNMLRQILKNTTVSRRGSSGSATADSQ</sequence>
<keyword evidence="6" id="KW-0010">Activator</keyword>
<keyword evidence="5" id="KW-0238">DNA-binding</keyword>
<accession>A0A9E7FS74</accession>
<protein>
    <recommendedName>
        <fullName evidence="9">Transcription factor HY5</fullName>
    </recommendedName>
</protein>
<dbReference type="PANTHER" id="PTHR46714">
    <property type="entry name" value="TRANSCRIPTIONAL ACTIVATOR HAC1"/>
    <property type="match status" value="1"/>
</dbReference>
<feature type="compositionally biased region" description="Low complexity" evidence="12">
    <location>
        <begin position="111"/>
        <end position="123"/>
    </location>
</feature>
<evidence type="ECO:0000256" key="5">
    <source>
        <dbReference type="ARBA" id="ARBA00023125"/>
    </source>
</evidence>
<dbReference type="Gene3D" id="1.20.5.490">
    <property type="entry name" value="Single helix bin"/>
    <property type="match status" value="1"/>
</dbReference>
<dbReference type="InterPro" id="IPR046347">
    <property type="entry name" value="bZIP_sf"/>
</dbReference>
<evidence type="ECO:0000259" key="13">
    <source>
        <dbReference type="PROSITE" id="PS50217"/>
    </source>
</evidence>
<dbReference type="PROSITE" id="PS50217">
    <property type="entry name" value="BZIP"/>
    <property type="match status" value="1"/>
</dbReference>
<evidence type="ECO:0000256" key="3">
    <source>
        <dbReference type="ARBA" id="ARBA00022843"/>
    </source>
</evidence>
<dbReference type="PANTHER" id="PTHR46714:SF6">
    <property type="entry name" value="TRANSCRIPTIONAL ACTIVATOR HAC1"/>
    <property type="match status" value="1"/>
</dbReference>
<evidence type="ECO:0000313" key="15">
    <source>
        <dbReference type="Proteomes" id="UP001055439"/>
    </source>
</evidence>
<keyword evidence="3" id="KW-0832">Ubl conjugation</keyword>
<keyword evidence="10" id="KW-0607">Phytochrome signaling pathway</keyword>
<dbReference type="SUPFAM" id="SSF57959">
    <property type="entry name" value="Leucine zipper domain"/>
    <property type="match status" value="1"/>
</dbReference>
<organism evidence="14 15">
    <name type="scientific">Musa troglodytarum</name>
    <name type="common">fe'i banana</name>
    <dbReference type="NCBI Taxonomy" id="320322"/>
    <lineage>
        <taxon>Eukaryota</taxon>
        <taxon>Viridiplantae</taxon>
        <taxon>Streptophyta</taxon>
        <taxon>Embryophyta</taxon>
        <taxon>Tracheophyta</taxon>
        <taxon>Spermatophyta</taxon>
        <taxon>Magnoliopsida</taxon>
        <taxon>Liliopsida</taxon>
        <taxon>Zingiberales</taxon>
        <taxon>Musaceae</taxon>
        <taxon>Musa</taxon>
    </lineage>
</organism>
<evidence type="ECO:0000256" key="7">
    <source>
        <dbReference type="ARBA" id="ARBA00023163"/>
    </source>
</evidence>
<keyword evidence="8" id="KW-0539">Nucleus</keyword>
<dbReference type="GO" id="GO:0010114">
    <property type="term" value="P:response to red light"/>
    <property type="evidence" value="ECO:0007669"/>
    <property type="project" value="TreeGrafter"/>
</dbReference>
<keyword evidence="7" id="KW-0804">Transcription</keyword>
<dbReference type="Proteomes" id="UP001055439">
    <property type="component" value="Chromosome 5"/>
</dbReference>
<evidence type="ECO:0000313" key="14">
    <source>
        <dbReference type="EMBL" id="URE01966.1"/>
    </source>
</evidence>
<dbReference type="InterPro" id="IPR044280">
    <property type="entry name" value="Hac1/HY5"/>
</dbReference>
<evidence type="ECO:0000256" key="9">
    <source>
        <dbReference type="ARBA" id="ARBA00070194"/>
    </source>
</evidence>
<feature type="region of interest" description="Disordered" evidence="12">
    <location>
        <begin position="79"/>
        <end position="187"/>
    </location>
</feature>
<feature type="compositionally biased region" description="Basic and acidic residues" evidence="12">
    <location>
        <begin position="128"/>
        <end position="143"/>
    </location>
</feature>